<dbReference type="Proteomes" id="UP001163828">
    <property type="component" value="Unassembled WGS sequence"/>
</dbReference>
<sequence>MQLYTSAGIGYKTCLIVILETISFVFAAFIPSLSSTSLTQSSPPPVEFSPARRNGGYPHFWVELSFKDRPSNEGMEKEKNEKLAATRAVQAFLNRAAPDLGFSTLTIDKPVQGYPVSDEQGNLHFTITMITDPTREEFEVSYEGLINTSSSVINGQLSRSDKVVVKVVNGKVEEDIPARTSNGNGKNVKFSVNPDRVTYRPDVPTKELRSPPRRPSLLTSLSGWTECYISQSARVNNLNPDFQPLQAHFLCMDKHALFSSRKTVCALRWHSE</sequence>
<keyword evidence="1" id="KW-0472">Membrane</keyword>
<comment type="caution">
    <text evidence="2">The sequence shown here is derived from an EMBL/GenBank/DDBJ whole genome shotgun (WGS) entry which is preliminary data.</text>
</comment>
<dbReference type="EMBL" id="MU790626">
    <property type="protein sequence ID" value="KAJ3996110.1"/>
    <property type="molecule type" value="Genomic_DNA"/>
</dbReference>
<reference evidence="2" key="1">
    <citation type="submission" date="2022-08" db="EMBL/GenBank/DDBJ databases">
        <authorList>
            <consortium name="DOE Joint Genome Institute"/>
            <person name="Min B."/>
            <person name="Riley R."/>
            <person name="Sierra-Patev S."/>
            <person name="Naranjo-Ortiz M."/>
            <person name="Looney B."/>
            <person name="Konkel Z."/>
            <person name="Slot J.C."/>
            <person name="Sakamoto Y."/>
            <person name="Steenwyk J.L."/>
            <person name="Rokas A."/>
            <person name="Carro J."/>
            <person name="Camarero S."/>
            <person name="Ferreira P."/>
            <person name="Molpeceres G."/>
            <person name="Ruiz-Duenas F.J."/>
            <person name="Serrano A."/>
            <person name="Henrissat B."/>
            <person name="Drula E."/>
            <person name="Hughes K.W."/>
            <person name="Mata J.L."/>
            <person name="Ishikawa N.K."/>
            <person name="Vargas-Isla R."/>
            <person name="Ushijima S."/>
            <person name="Smith C.A."/>
            <person name="Ahrendt S."/>
            <person name="Andreopoulos W."/>
            <person name="He G."/>
            <person name="Labutti K."/>
            <person name="Lipzen A."/>
            <person name="Ng V."/>
            <person name="Sandor L."/>
            <person name="Barry K."/>
            <person name="Martinez A.T."/>
            <person name="Xiao Y."/>
            <person name="Gibbons J.G."/>
            <person name="Terashima K."/>
            <person name="Hibbett D.S."/>
            <person name="Grigoriev I.V."/>
        </authorList>
    </citation>
    <scope>NUCLEOTIDE SEQUENCE</scope>
    <source>
        <strain evidence="2">TFB10827</strain>
    </source>
</reference>
<proteinExistence type="predicted"/>
<evidence type="ECO:0000313" key="2">
    <source>
        <dbReference type="EMBL" id="KAJ3996110.1"/>
    </source>
</evidence>
<organism evidence="2 3">
    <name type="scientific">Lentinula boryana</name>
    <dbReference type="NCBI Taxonomy" id="40481"/>
    <lineage>
        <taxon>Eukaryota</taxon>
        <taxon>Fungi</taxon>
        <taxon>Dikarya</taxon>
        <taxon>Basidiomycota</taxon>
        <taxon>Agaricomycotina</taxon>
        <taxon>Agaricomycetes</taxon>
        <taxon>Agaricomycetidae</taxon>
        <taxon>Agaricales</taxon>
        <taxon>Marasmiineae</taxon>
        <taxon>Omphalotaceae</taxon>
        <taxon>Lentinula</taxon>
    </lineage>
</organism>
<feature type="transmembrane region" description="Helical" evidence="1">
    <location>
        <begin position="9"/>
        <end position="30"/>
    </location>
</feature>
<protein>
    <submittedName>
        <fullName evidence="2">Uncharacterized protein</fullName>
    </submittedName>
</protein>
<gene>
    <name evidence="2" type="ORF">F5050DRAFT_1762069</name>
</gene>
<keyword evidence="3" id="KW-1185">Reference proteome</keyword>
<keyword evidence="1" id="KW-0812">Transmembrane</keyword>
<accession>A0ABQ8QC42</accession>
<name>A0ABQ8QC42_9AGAR</name>
<evidence type="ECO:0000256" key="1">
    <source>
        <dbReference type="SAM" id="Phobius"/>
    </source>
</evidence>
<evidence type="ECO:0000313" key="3">
    <source>
        <dbReference type="Proteomes" id="UP001163828"/>
    </source>
</evidence>
<keyword evidence="1" id="KW-1133">Transmembrane helix</keyword>